<dbReference type="Pfam" id="PF18911">
    <property type="entry name" value="PKD_4"/>
    <property type="match status" value="2"/>
</dbReference>
<keyword evidence="5" id="KW-0472">Membrane</keyword>
<feature type="signal peptide" evidence="6">
    <location>
        <begin position="1"/>
        <end position="21"/>
    </location>
</feature>
<sequence>MNKLYKLILLILLLSSTILSVNGQEIVVTSNGTTYNLTNGDVLEGCDLVTGTFELRGVTATDITWLYTGGVGIGNPASLFINNPGPNSIICRYKEGGVSKEITGNFTVLGTPDDGDFTTSAVEGCEGTSITFNASADFDYQDIKFTVDGVSIPDGGSYTFNRDGNYSITMEGKTMAGCDFIVQKSDYINIIESFPISVTPTNNSSCTGTLTQNFTVSSPESDVNYTWDFGDGTTANGANVSHTFTSSNREDFTVSVTGEKVGCSTTEEIIIALNVASDLFDYSTPSSACATYDVTFTSNLSSAFDGETITWNFGDGTSQTETLPSTITHNYTSANTTVIASATFNGCTEDVSITIPDLLPNTINISGENQYCSAPYTTNLTANNISDLPSSFDYFWRTSDNQRIDNLSTANFTFTNFGTSYFIELVATKNGEECVLDNFTVRARRINATIYSSNGDQGCVTFNSDLSFDLRVFGNTIDLADVVSTNWTITKDGNPFATSTNLIYNFNTTQHGDYHFELEVETVDGCTATEEYDIEVGLEITPDFTVDSPLICNQTTNTFTNTTDLAALGINRNEVIYEWQYVAGGGWTVSNDANGNGSNFYENIQTLGTVDVSLRATYKGCTSSPVVMKQFDIEGPYAEFEFNLTDNCDPNSLEIINNSLNADAPFEWQVNVDGNTYNFTTASTATFNLVDEIPVTNLSTDIDYTITLTAKNTAGCEDIYDNTYRINANPAADITWNGTSSVGICANETKIFNPGSGIVNSDGTFTWSLTRNGTELTTAEYALIGFDKYTFEPNASFIDDGTYTVSVEIIFADGCSDTDTKGPINVYSFDITQEVQGEDHFCYDGTTTDDAIYTVTTNISNLSAYTWEWTIVGNGTTFYTISGDENNLQESITYNFTELLNDQNNNYTVNFKMISDACEKESSKTVKVTMPEIDLNDATTTYASYNFLCDEVETYIDPKLDRGKVFKPTNNKTTYQWFKVEGSGETEITTFTENRGGNNVIFKFSDLDPGLQTLRLLVTDTYGCTGTDNIEITVPELPIGIADFSSSAQELACRGSISFLDYANGKDGNSLPRFDVNGDTIEIESWTWHITRDVTLNEFYTKDTGNFDYFFDAGEYTVQLSVEDEQGCTYTSEILNIKVGGVRGELAISRKAGYAPFNVDFEGTPSYISDDVDPTLIDYIWFSGDGYSETSSENFSFTYLTTSLGDRDALPALIFRDNNGCEYPANSSERIQILTEPNRTVGDITRCITDGDTTLIVSDDTFTPANIDETNYSYTAITKYQWYVDDAIIPSADNGDLDNATFTYGTTDTPFTINPDDTDGKTYIIKSWLEATYTDKLDGSKSFVEEVAFDSDTFTVVFDPQPIADFTSNTPVCLSDSLILDASTSDFGSYSRGTITFYHWVIPSVKDTITTTPNLSLKFATEGTYNVTLTVESNNSCASNTINKDIIIKPLPIVDFNAPSVCLGEESIFENTSTFEGSTITSDPSIINSVAWYFDYDENIPQTPNSTDISPTFEFTEDGLHKIKLEVYTLEGCVDSVIKDIEIYELPTITPDEDQYICEGESIDLSVLGGTSFTWSTGETTRSITVTPTSDSTFYVDVLNNFGCLSKDSVTIFVIPEFEQTSTFEEACEGDTITLTANIAAYENTQEVIEWSTGETSETIKVTTSGIYNVTNTVTHLDGKICIFTKTVNVEFHANPGEIEKDTVYCFDNGPITLAAPTNPNFSYLWEDTGETTSTVQRTSAGIYTVTVTDNTYPTNCATTSSIEVIAPSSIASFTSNEVCFGDTTIFDAAASTVDYGGLEVEYHWELGTHKDTVTITPSLKYAFPEDGNHDVALTVVPVNGCPSPTINQNVIVNELPVVNFSAGDVCFNETVVFNNLTTYLGSTITASNTNITAINWDFDYDGSTPNWSSNELSPTHVYADSGTYNVLLEIITDKGCSQQIEKSVTIFELPTPIISEDLYICEGENTNLEIMGGVAYLWENTSETTSTINVSPIADETYVVKVINEHGCISYDSVTVFVIPKIKTTQLVYEVCEGTEVILDARIGEYDNVTENYQWSTNESSATITVAEPGTYSVTNTVEHESGKTCTFQQEYQVIHRPNPAGFVSSDTVFCFSSGPIRLDATVGSNFSYYWEDTGETTQSVQRNKGGFYTVTITDNTYPTQCATTTTIEVIAPTTTANFIANEVCLNETSILDASSSAIDYDGLDVEYYWNLGSFGDTTTTSSTLNYIFPTDGNHTVELTVTPVGGCSSEVFTNTVLVHQLPQVRFSTENICITDIAVFDNLSSYLGNEIQSNANQISSIKWDFDYNGTTPNWTNEEVSPSYQYKASGTYRVLLEVTSEKGCPVQFESQITIYDTPTPILTEDLYICEGEQTTLKIEGGIAYLWENTKETTPEITVSPIEDETYIVKVINETGCISYDSVTVFVIPQIKTEQLVYEVCEGTDVLLDARVSNYDNILENYIWSTNENTSTITVSTPGIYSVINTVEHESGKICTFEQEYEVIHRPIPNGFAVTDTVICFETEFEITLAAPEGNNFVYYWEDTGETTASVIREEEGEYTVTIIDTTNPTDCEITTSVFVDDICPPRVFTPTAMTPNGDGLNEEFLIRSKYALDIKLNIYNRWGEIIFNRVYTNSDDARKEGNGWNGMHKGKIVPGGVYSVIVEYISELDGKHHRQANHITVIN</sequence>
<dbReference type="PANTHER" id="PTHR46730">
    <property type="entry name" value="POLYCYSTIN-1"/>
    <property type="match status" value="1"/>
</dbReference>
<dbReference type="InterPro" id="IPR000601">
    <property type="entry name" value="PKD_dom"/>
</dbReference>
<protein>
    <submittedName>
        <fullName evidence="8">PKD domain-containing protein</fullName>
    </submittedName>
</protein>
<accession>A0ABX8H2T4</accession>
<evidence type="ECO:0000256" key="3">
    <source>
        <dbReference type="ARBA" id="ARBA00022737"/>
    </source>
</evidence>
<reference evidence="8 9" key="1">
    <citation type="submission" date="2021-05" db="EMBL/GenBank/DDBJ databases">
        <title>Comparative genomic studies on the polysaccharide-degrading batcterial strains of the Flammeovirga genus.</title>
        <authorList>
            <person name="Zewei F."/>
            <person name="Zheng Z."/>
            <person name="Yu L."/>
            <person name="Ruyue G."/>
            <person name="Yanhong M."/>
            <person name="Yuanyuan C."/>
            <person name="Jingyan G."/>
            <person name="Wenjun H."/>
        </authorList>
    </citation>
    <scope>NUCLEOTIDE SEQUENCE [LARGE SCALE GENOMIC DNA]</scope>
    <source>
        <strain evidence="8 9">YS10</strain>
    </source>
</reference>
<dbReference type="Pfam" id="PF00801">
    <property type="entry name" value="PKD"/>
    <property type="match status" value="2"/>
</dbReference>
<dbReference type="SMART" id="SM00089">
    <property type="entry name" value="PKD"/>
    <property type="match status" value="9"/>
</dbReference>
<evidence type="ECO:0000256" key="6">
    <source>
        <dbReference type="SAM" id="SignalP"/>
    </source>
</evidence>
<dbReference type="InterPro" id="IPR013783">
    <property type="entry name" value="Ig-like_fold"/>
</dbReference>
<dbReference type="CDD" id="cd00146">
    <property type="entry name" value="PKD"/>
    <property type="match status" value="4"/>
</dbReference>
<evidence type="ECO:0000256" key="4">
    <source>
        <dbReference type="ARBA" id="ARBA00022989"/>
    </source>
</evidence>
<dbReference type="SUPFAM" id="SSF49299">
    <property type="entry name" value="PKD domain"/>
    <property type="match status" value="8"/>
</dbReference>
<evidence type="ECO:0000313" key="9">
    <source>
        <dbReference type="Proteomes" id="UP000682802"/>
    </source>
</evidence>
<dbReference type="EMBL" id="CP076129">
    <property type="protein sequence ID" value="QWG09953.1"/>
    <property type="molecule type" value="Genomic_DNA"/>
</dbReference>
<keyword evidence="4" id="KW-1133">Transmembrane helix</keyword>
<dbReference type="Gene3D" id="2.60.40.10">
    <property type="entry name" value="Immunoglobulins"/>
    <property type="match status" value="9"/>
</dbReference>
<feature type="domain" description="PKD" evidence="7">
    <location>
        <begin position="277"/>
        <end position="339"/>
    </location>
</feature>
<keyword evidence="9" id="KW-1185">Reference proteome</keyword>
<proteinExistence type="predicted"/>
<keyword evidence="3" id="KW-0677">Repeat</keyword>
<evidence type="ECO:0000313" key="8">
    <source>
        <dbReference type="EMBL" id="QWG09953.1"/>
    </source>
</evidence>
<dbReference type="Proteomes" id="UP000682802">
    <property type="component" value="Chromosome 2"/>
</dbReference>
<dbReference type="PROSITE" id="PS50093">
    <property type="entry name" value="PKD"/>
    <property type="match status" value="4"/>
</dbReference>
<organism evidence="8 9">
    <name type="scientific">Flammeovirga kamogawensis</name>
    <dbReference type="NCBI Taxonomy" id="373891"/>
    <lineage>
        <taxon>Bacteria</taxon>
        <taxon>Pseudomonadati</taxon>
        <taxon>Bacteroidota</taxon>
        <taxon>Cytophagia</taxon>
        <taxon>Cytophagales</taxon>
        <taxon>Flammeovirgaceae</taxon>
        <taxon>Flammeovirga</taxon>
    </lineage>
</organism>
<dbReference type="RefSeq" id="WP_144076606.1">
    <property type="nucleotide sequence ID" value="NZ_CP076129.1"/>
</dbReference>
<evidence type="ECO:0000256" key="2">
    <source>
        <dbReference type="ARBA" id="ARBA00022692"/>
    </source>
</evidence>
<evidence type="ECO:0000259" key="7">
    <source>
        <dbReference type="PROSITE" id="PS50093"/>
    </source>
</evidence>
<feature type="domain" description="PKD" evidence="7">
    <location>
        <begin position="2300"/>
        <end position="2353"/>
    </location>
</feature>
<keyword evidence="2" id="KW-0812">Transmembrane</keyword>
<dbReference type="InterPro" id="IPR022409">
    <property type="entry name" value="PKD/Chitinase_dom"/>
</dbReference>
<feature type="domain" description="PKD" evidence="7">
    <location>
        <begin position="195"/>
        <end position="257"/>
    </location>
</feature>
<feature type="chain" id="PRO_5047034903" evidence="6">
    <location>
        <begin position="22"/>
        <end position="2682"/>
    </location>
</feature>
<comment type="subcellular location">
    <subcellularLocation>
        <location evidence="1">Membrane</location>
        <topology evidence="1">Multi-pass membrane protein</topology>
    </subcellularLocation>
</comment>
<dbReference type="Pfam" id="PF13585">
    <property type="entry name" value="CHU_C"/>
    <property type="match status" value="1"/>
</dbReference>
<dbReference type="PANTHER" id="PTHR46730:SF1">
    <property type="entry name" value="PLAT DOMAIN-CONTAINING PROTEIN"/>
    <property type="match status" value="1"/>
</dbReference>
<keyword evidence="6" id="KW-0732">Signal</keyword>
<gene>
    <name evidence="8" type="ORF">KM029_19930</name>
</gene>
<evidence type="ECO:0000256" key="5">
    <source>
        <dbReference type="ARBA" id="ARBA00023136"/>
    </source>
</evidence>
<dbReference type="InterPro" id="IPR035986">
    <property type="entry name" value="PKD_dom_sf"/>
</dbReference>
<name>A0ABX8H2T4_9BACT</name>
<evidence type="ECO:0000256" key="1">
    <source>
        <dbReference type="ARBA" id="ARBA00004141"/>
    </source>
</evidence>
<feature type="domain" description="PKD" evidence="7">
    <location>
        <begin position="1886"/>
        <end position="1947"/>
    </location>
</feature>